<evidence type="ECO:0000256" key="4">
    <source>
        <dbReference type="ARBA" id="ARBA00023125"/>
    </source>
</evidence>
<dbReference type="InterPro" id="IPR051446">
    <property type="entry name" value="HTH_trans_reg/aminotransferase"/>
</dbReference>
<keyword evidence="5" id="KW-0804">Transcription</keyword>
<dbReference type="InterPro" id="IPR015421">
    <property type="entry name" value="PyrdxlP-dep_Trfase_major"/>
</dbReference>
<dbReference type="InterPro" id="IPR036390">
    <property type="entry name" value="WH_DNA-bd_sf"/>
</dbReference>
<keyword evidence="8" id="KW-0808">Transferase</keyword>
<feature type="compositionally biased region" description="Basic residues" evidence="6">
    <location>
        <begin position="1"/>
        <end position="11"/>
    </location>
</feature>
<keyword evidence="8" id="KW-0032">Aminotransferase</keyword>
<dbReference type="PROSITE" id="PS50949">
    <property type="entry name" value="HTH_GNTR"/>
    <property type="match status" value="1"/>
</dbReference>
<dbReference type="CDD" id="cd07377">
    <property type="entry name" value="WHTH_GntR"/>
    <property type="match status" value="1"/>
</dbReference>
<dbReference type="PANTHER" id="PTHR46577:SF1">
    <property type="entry name" value="HTH-TYPE TRANSCRIPTIONAL REGULATORY PROTEIN GABR"/>
    <property type="match status" value="1"/>
</dbReference>
<feature type="region of interest" description="Disordered" evidence="6">
    <location>
        <begin position="1"/>
        <end position="26"/>
    </location>
</feature>
<dbReference type="InterPro" id="IPR004839">
    <property type="entry name" value="Aminotransferase_I/II_large"/>
</dbReference>
<evidence type="ECO:0000256" key="5">
    <source>
        <dbReference type="ARBA" id="ARBA00023163"/>
    </source>
</evidence>
<dbReference type="InterPro" id="IPR000524">
    <property type="entry name" value="Tscrpt_reg_HTH_GntR"/>
</dbReference>
<comment type="similarity">
    <text evidence="1">In the C-terminal section; belongs to the class-I pyridoxal-phosphate-dependent aminotransferase family.</text>
</comment>
<dbReference type="SMART" id="SM00345">
    <property type="entry name" value="HTH_GNTR"/>
    <property type="match status" value="1"/>
</dbReference>
<dbReference type="Gene3D" id="3.40.640.10">
    <property type="entry name" value="Type I PLP-dependent aspartate aminotransferase-like (Major domain)"/>
    <property type="match status" value="1"/>
</dbReference>
<evidence type="ECO:0000259" key="7">
    <source>
        <dbReference type="PROSITE" id="PS50949"/>
    </source>
</evidence>
<dbReference type="Proteomes" id="UP001371218">
    <property type="component" value="Unassembled WGS sequence"/>
</dbReference>
<dbReference type="SUPFAM" id="SSF46785">
    <property type="entry name" value="Winged helix' DNA-binding domain"/>
    <property type="match status" value="1"/>
</dbReference>
<dbReference type="CDD" id="cd00609">
    <property type="entry name" value="AAT_like"/>
    <property type="match status" value="1"/>
</dbReference>
<dbReference type="Gene3D" id="1.10.10.10">
    <property type="entry name" value="Winged helix-like DNA-binding domain superfamily/Winged helix DNA-binding domain"/>
    <property type="match status" value="1"/>
</dbReference>
<dbReference type="EMBL" id="JBBUTG010000018">
    <property type="protein sequence ID" value="MEK8033636.1"/>
    <property type="molecule type" value="Genomic_DNA"/>
</dbReference>
<accession>A0ABU9BUV1</accession>
<dbReference type="RefSeq" id="WP_341428060.1">
    <property type="nucleotide sequence ID" value="NZ_JBBUTG010000018.1"/>
</dbReference>
<evidence type="ECO:0000256" key="3">
    <source>
        <dbReference type="ARBA" id="ARBA00023015"/>
    </source>
</evidence>
<name>A0ABU9BUV1_9BURK</name>
<dbReference type="PRINTS" id="PR00035">
    <property type="entry name" value="HTHGNTR"/>
</dbReference>
<dbReference type="InterPro" id="IPR036388">
    <property type="entry name" value="WH-like_DNA-bd_sf"/>
</dbReference>
<feature type="domain" description="HTH gntR-type" evidence="7">
    <location>
        <begin position="40"/>
        <end position="108"/>
    </location>
</feature>
<dbReference type="InterPro" id="IPR015424">
    <property type="entry name" value="PyrdxlP-dep_Trfase"/>
</dbReference>
<protein>
    <submittedName>
        <fullName evidence="8">PLP-dependent aminotransferase family protein</fullName>
    </submittedName>
</protein>
<dbReference type="SUPFAM" id="SSF53383">
    <property type="entry name" value="PLP-dependent transferases"/>
    <property type="match status" value="1"/>
</dbReference>
<keyword evidence="9" id="KW-1185">Reference proteome</keyword>
<evidence type="ECO:0000313" key="8">
    <source>
        <dbReference type="EMBL" id="MEK8033636.1"/>
    </source>
</evidence>
<evidence type="ECO:0000313" key="9">
    <source>
        <dbReference type="Proteomes" id="UP001371218"/>
    </source>
</evidence>
<dbReference type="Pfam" id="PF00392">
    <property type="entry name" value="GntR"/>
    <property type="match status" value="1"/>
</dbReference>
<sequence>MTHRAKSRVRHPAITASAAPPVGRSSRVIPPVAPTLAPDVPLRLQVYRQLRSAIEHGNLPPGARLPPTREQASLLGVSRNTVLWAMERLRAEGYVVAHVGRGSFVAEGFGPPVAWRRAVRAMAPVLSRRGQAIADIALRWLPPTQAAKPFRIGAPEVQTFPYAVWDRLSRQVSASERQSLAQYLDPAGWPPLREAIAQWLWASRGLRCDAAQVLVCSGSQQALDLIGRLLLDPGDEVMVEDPGYPGIRAALMGQGAQTRPVPLDDEGLDIDQGAERWPRARLVVATPGCQFPTGVRMSLARRLALMIWAHRHDGWVVEDDYDGEFQYGAHRLPAMASLLQADRVLYVGTFSKALHPGLRLGFIVLPVSLVPAFAMARAVVDRHAPGDTQAVLARFIAEGHLLRHLNRMRDLYPARQARLRRLLAELSDGALQLHAQHHGLHLLHEVRAGSADHQVSARAMEAGVMLPPLSRYAIETQRRGRLFGYAGYDDTSLRRAAEAVAPLLRRMGGRR</sequence>
<comment type="caution">
    <text evidence="8">The sequence shown here is derived from an EMBL/GenBank/DDBJ whole genome shotgun (WGS) entry which is preliminary data.</text>
</comment>
<keyword evidence="2" id="KW-0663">Pyridoxal phosphate</keyword>
<dbReference type="PANTHER" id="PTHR46577">
    <property type="entry name" value="HTH-TYPE TRANSCRIPTIONAL REGULATORY PROTEIN GABR"/>
    <property type="match status" value="1"/>
</dbReference>
<reference evidence="8 9" key="1">
    <citation type="submission" date="2024-04" db="EMBL/GenBank/DDBJ databases">
        <title>Novel species of the genus Ideonella isolated from streams.</title>
        <authorList>
            <person name="Lu H."/>
        </authorList>
    </citation>
    <scope>NUCLEOTIDE SEQUENCE [LARGE SCALE GENOMIC DNA]</scope>
    <source>
        <strain evidence="8 9">DXS29W</strain>
    </source>
</reference>
<organism evidence="8 9">
    <name type="scientific">Ideonella lacteola</name>
    <dbReference type="NCBI Taxonomy" id="2984193"/>
    <lineage>
        <taxon>Bacteria</taxon>
        <taxon>Pseudomonadati</taxon>
        <taxon>Pseudomonadota</taxon>
        <taxon>Betaproteobacteria</taxon>
        <taxon>Burkholderiales</taxon>
        <taxon>Sphaerotilaceae</taxon>
        <taxon>Ideonella</taxon>
    </lineage>
</organism>
<gene>
    <name evidence="8" type="ORF">AACH06_22670</name>
</gene>
<dbReference type="GO" id="GO:0008483">
    <property type="term" value="F:transaminase activity"/>
    <property type="evidence" value="ECO:0007669"/>
    <property type="project" value="UniProtKB-KW"/>
</dbReference>
<evidence type="ECO:0000256" key="6">
    <source>
        <dbReference type="SAM" id="MobiDB-lite"/>
    </source>
</evidence>
<keyword evidence="4" id="KW-0238">DNA-binding</keyword>
<evidence type="ECO:0000256" key="2">
    <source>
        <dbReference type="ARBA" id="ARBA00022898"/>
    </source>
</evidence>
<proteinExistence type="inferred from homology"/>
<dbReference type="Pfam" id="PF00155">
    <property type="entry name" value="Aminotran_1_2"/>
    <property type="match status" value="1"/>
</dbReference>
<keyword evidence="3" id="KW-0805">Transcription regulation</keyword>
<evidence type="ECO:0000256" key="1">
    <source>
        <dbReference type="ARBA" id="ARBA00005384"/>
    </source>
</evidence>